<dbReference type="InterPro" id="IPR032466">
    <property type="entry name" value="Metal_Hydrolase"/>
</dbReference>
<reference evidence="3" key="1">
    <citation type="submission" date="2020-07" db="EMBL/GenBank/DDBJ databases">
        <title>Huge and variable diversity of episymbiotic CPR bacteria and DPANN archaea in groundwater ecosystems.</title>
        <authorList>
            <person name="He C.Y."/>
            <person name="Keren R."/>
            <person name="Whittaker M."/>
            <person name="Farag I.F."/>
            <person name="Doudna J."/>
            <person name="Cate J.H.D."/>
            <person name="Banfield J.F."/>
        </authorList>
    </citation>
    <scope>NUCLEOTIDE SEQUENCE</scope>
    <source>
        <strain evidence="3">NC_groundwater_580_Pr5_B-0.1um_64_19</strain>
    </source>
</reference>
<organism evidence="3 4">
    <name type="scientific">Candidatus Korobacter versatilis</name>
    <dbReference type="NCBI Taxonomy" id="658062"/>
    <lineage>
        <taxon>Bacteria</taxon>
        <taxon>Pseudomonadati</taxon>
        <taxon>Acidobacteriota</taxon>
        <taxon>Terriglobia</taxon>
        <taxon>Terriglobales</taxon>
        <taxon>Candidatus Korobacteraceae</taxon>
        <taxon>Candidatus Korobacter</taxon>
    </lineage>
</organism>
<sequence length="493" mass="53465">MRTPKTLSFGGARLQPRRHAALDLFRAPLGAALAVALLLSPAFAQKAPKPASKKPAAAPAPTPLPPAPLVAIKGGKVVTVSHGIIENGVVVMEGGKLTAVGAAGTAIPKGARVIDATGMWVYPGLFDSETRLGLTEIQAVDMTNDTVEISDEIMPHMHVYDAFHAETEHIPISRMNGITNAIVAPTSEDTLPGQDSLIQLWGPSGEEMLMVKDIAMPLNLTGEQRRRGGRRGGEARFPSTRMGLAAQLRQAFIDALDYKQKWDDYNKGASKPADAKSADSKDKDKKEEGKKSAPKRDLKLEALLPYLEGRRPVIVEVQEPTDLYTALGLAREFKLRVVLKGLTHAQITLDQIAAAKVPVIVGPIYEQPKEDERYDAVYSLPAQLHARGVKVAFASYDDYTTIQPRNLPYEAGYAVAFGLPWDEAMRAVTLSPAEIWGVADQLGSLDPGKVANVVVANGDPLDVKSDVKHVFIAGREVPLESRQTRLRDEYMKR</sequence>
<evidence type="ECO:0000256" key="1">
    <source>
        <dbReference type="SAM" id="MobiDB-lite"/>
    </source>
</evidence>
<dbReference type="Pfam" id="PF01979">
    <property type="entry name" value="Amidohydro_1"/>
    <property type="match status" value="1"/>
</dbReference>
<evidence type="ECO:0000313" key="4">
    <source>
        <dbReference type="Proteomes" id="UP000779809"/>
    </source>
</evidence>
<dbReference type="InterPro" id="IPR006680">
    <property type="entry name" value="Amidohydro-rel"/>
</dbReference>
<feature type="compositionally biased region" description="Basic and acidic residues" evidence="1">
    <location>
        <begin position="223"/>
        <end position="234"/>
    </location>
</feature>
<gene>
    <name evidence="3" type="ORF">HYX28_06015</name>
</gene>
<feature type="region of interest" description="Disordered" evidence="1">
    <location>
        <begin position="220"/>
        <end position="240"/>
    </location>
</feature>
<comment type="caution">
    <text evidence="3">The sequence shown here is derived from an EMBL/GenBank/DDBJ whole genome shotgun (WGS) entry which is preliminary data.</text>
</comment>
<dbReference type="Proteomes" id="UP000779809">
    <property type="component" value="Unassembled WGS sequence"/>
</dbReference>
<dbReference type="InterPro" id="IPR011059">
    <property type="entry name" value="Metal-dep_hydrolase_composite"/>
</dbReference>
<dbReference type="PANTHER" id="PTHR43135">
    <property type="entry name" value="ALPHA-D-RIBOSE 1-METHYLPHOSPHONATE 5-TRIPHOSPHATE DIPHOSPHATASE"/>
    <property type="match status" value="1"/>
</dbReference>
<feature type="domain" description="Amidohydrolase-related" evidence="2">
    <location>
        <begin position="382"/>
        <end position="477"/>
    </location>
</feature>
<dbReference type="AlphaFoldDB" id="A0A932A851"/>
<accession>A0A932A851</accession>
<protein>
    <submittedName>
        <fullName evidence="3">Amidohydrolase family protein</fullName>
    </submittedName>
</protein>
<dbReference type="Gene3D" id="3.20.20.140">
    <property type="entry name" value="Metal-dependent hydrolases"/>
    <property type="match status" value="1"/>
</dbReference>
<dbReference type="EMBL" id="JACPNR010000006">
    <property type="protein sequence ID" value="MBI2678317.1"/>
    <property type="molecule type" value="Genomic_DNA"/>
</dbReference>
<evidence type="ECO:0000259" key="2">
    <source>
        <dbReference type="Pfam" id="PF01979"/>
    </source>
</evidence>
<evidence type="ECO:0000313" key="3">
    <source>
        <dbReference type="EMBL" id="MBI2678317.1"/>
    </source>
</evidence>
<dbReference type="SUPFAM" id="SSF51338">
    <property type="entry name" value="Composite domain of metallo-dependent hydrolases"/>
    <property type="match status" value="1"/>
</dbReference>
<feature type="compositionally biased region" description="Basic and acidic residues" evidence="1">
    <location>
        <begin position="273"/>
        <end position="294"/>
    </location>
</feature>
<dbReference type="InterPro" id="IPR051781">
    <property type="entry name" value="Metallo-dep_Hydrolase"/>
</dbReference>
<dbReference type="PANTHER" id="PTHR43135:SF3">
    <property type="entry name" value="ALPHA-D-RIBOSE 1-METHYLPHOSPHONATE 5-TRIPHOSPHATE DIPHOSPHATASE"/>
    <property type="match status" value="1"/>
</dbReference>
<dbReference type="SUPFAM" id="SSF51556">
    <property type="entry name" value="Metallo-dependent hydrolases"/>
    <property type="match status" value="1"/>
</dbReference>
<proteinExistence type="predicted"/>
<name>A0A932A851_9BACT</name>
<feature type="region of interest" description="Disordered" evidence="1">
    <location>
        <begin position="267"/>
        <end position="294"/>
    </location>
</feature>
<dbReference type="GO" id="GO:0016810">
    <property type="term" value="F:hydrolase activity, acting on carbon-nitrogen (but not peptide) bonds"/>
    <property type="evidence" value="ECO:0007669"/>
    <property type="project" value="InterPro"/>
</dbReference>